<protein>
    <submittedName>
        <fullName evidence="2">Uncharacterized protein</fullName>
    </submittedName>
</protein>
<comment type="caution">
    <text evidence="2">The sequence shown here is derived from an EMBL/GenBank/DDBJ whole genome shotgun (WGS) entry which is preliminary data.</text>
</comment>
<name>A0A543JQ87_9PSEU</name>
<sequence>MRRDGTAGQTGRVNDVEHRKRPGAAFAGFVVPAVLLVAVVAAYRTGYFADAGWRGGEYAYAFIGVAVGAIVLGSALKFLRPPWNSVGTGFLLAGLVGFGAVVAVFVLVLVALSRWQT</sequence>
<feature type="transmembrane region" description="Helical" evidence="1">
    <location>
        <begin position="90"/>
        <end position="112"/>
    </location>
</feature>
<dbReference type="AlphaFoldDB" id="A0A543JQ87"/>
<feature type="transmembrane region" description="Helical" evidence="1">
    <location>
        <begin position="58"/>
        <end position="78"/>
    </location>
</feature>
<organism evidence="2 3">
    <name type="scientific">Saccharothrix saharensis</name>
    <dbReference type="NCBI Taxonomy" id="571190"/>
    <lineage>
        <taxon>Bacteria</taxon>
        <taxon>Bacillati</taxon>
        <taxon>Actinomycetota</taxon>
        <taxon>Actinomycetes</taxon>
        <taxon>Pseudonocardiales</taxon>
        <taxon>Pseudonocardiaceae</taxon>
        <taxon>Saccharothrix</taxon>
    </lineage>
</organism>
<gene>
    <name evidence="2" type="ORF">FHX81_7380</name>
</gene>
<evidence type="ECO:0000313" key="2">
    <source>
        <dbReference type="EMBL" id="TQM84915.1"/>
    </source>
</evidence>
<keyword evidence="1" id="KW-1133">Transmembrane helix</keyword>
<accession>A0A543JQ87</accession>
<keyword evidence="1" id="KW-0472">Membrane</keyword>
<dbReference type="EMBL" id="VFPP01000001">
    <property type="protein sequence ID" value="TQM84915.1"/>
    <property type="molecule type" value="Genomic_DNA"/>
</dbReference>
<proteinExistence type="predicted"/>
<keyword evidence="1" id="KW-0812">Transmembrane</keyword>
<evidence type="ECO:0000313" key="3">
    <source>
        <dbReference type="Proteomes" id="UP000316628"/>
    </source>
</evidence>
<keyword evidence="3" id="KW-1185">Reference proteome</keyword>
<evidence type="ECO:0000256" key="1">
    <source>
        <dbReference type="SAM" id="Phobius"/>
    </source>
</evidence>
<reference evidence="2 3" key="1">
    <citation type="submission" date="2019-06" db="EMBL/GenBank/DDBJ databases">
        <title>Sequencing the genomes of 1000 actinobacteria strains.</title>
        <authorList>
            <person name="Klenk H.-P."/>
        </authorList>
    </citation>
    <scope>NUCLEOTIDE SEQUENCE [LARGE SCALE GENOMIC DNA]</scope>
    <source>
        <strain evidence="2 3">DSM 45456</strain>
    </source>
</reference>
<dbReference type="Proteomes" id="UP000316628">
    <property type="component" value="Unassembled WGS sequence"/>
</dbReference>
<feature type="transmembrane region" description="Helical" evidence="1">
    <location>
        <begin position="24"/>
        <end position="46"/>
    </location>
</feature>